<feature type="transmembrane region" description="Helical" evidence="7">
    <location>
        <begin position="418"/>
        <end position="438"/>
    </location>
</feature>
<dbReference type="Pfam" id="PF00924">
    <property type="entry name" value="MS_channel_2nd"/>
    <property type="match status" value="1"/>
</dbReference>
<dbReference type="InterPro" id="IPR006685">
    <property type="entry name" value="MscS_channel_2nd"/>
</dbReference>
<protein>
    <submittedName>
        <fullName evidence="9">Serine threonine protein kinase</fullName>
    </submittedName>
</protein>
<keyword evidence="4 7" id="KW-1133">Transmembrane helix</keyword>
<dbReference type="RefSeq" id="XP_024331680.1">
    <property type="nucleotide sequence ID" value="XM_024476613.1"/>
</dbReference>
<comment type="caution">
    <text evidence="9">The sequence shown here is derived from an EMBL/GenBank/DDBJ whole genome shotgun (WGS) entry which is preliminary data.</text>
</comment>
<dbReference type="GO" id="GO:0005886">
    <property type="term" value="C:plasma membrane"/>
    <property type="evidence" value="ECO:0007669"/>
    <property type="project" value="TreeGrafter"/>
</dbReference>
<organism evidence="9 10">
    <name type="scientific">Vairimorpha ceranae</name>
    <dbReference type="NCBI Taxonomy" id="40302"/>
    <lineage>
        <taxon>Eukaryota</taxon>
        <taxon>Fungi</taxon>
        <taxon>Fungi incertae sedis</taxon>
        <taxon>Microsporidia</taxon>
        <taxon>Nosematidae</taxon>
        <taxon>Vairimorpha</taxon>
    </lineage>
</organism>
<dbReference type="PANTHER" id="PTHR31618">
    <property type="entry name" value="MECHANOSENSITIVE ION CHANNEL PROTEIN 5"/>
    <property type="match status" value="1"/>
</dbReference>
<evidence type="ECO:0000313" key="9">
    <source>
        <dbReference type="EMBL" id="KKO75938.1"/>
    </source>
</evidence>
<evidence type="ECO:0000256" key="3">
    <source>
        <dbReference type="ARBA" id="ARBA00022692"/>
    </source>
</evidence>
<dbReference type="GO" id="GO:0006820">
    <property type="term" value="P:monoatomic anion transport"/>
    <property type="evidence" value="ECO:0007669"/>
    <property type="project" value="TreeGrafter"/>
</dbReference>
<proteinExistence type="inferred from homology"/>
<sequence>MSDKVDENVKDNEEKKNEENKEENNEVKENEENIDQSQLPLTPEATKKQEIVSDIIASNPIQVVDEPEDEVRAFTKKNVIEEVEFGWFNLNAYLDAQLQSVPVTLRVLGECLSVIILFMVFPVGLLFLIKGKTRGINVLKDILNVGVQKDQISNFVQFYVFLTCVYILYVIVYFISDNILYICLFILDLFNMSVTEFTVQILQIIRATSYYWTNSLIFWLIFQAHNFLFHKYQWAVGSTDKAFIFVTFVIWVSIWMFVLFVIKFCLTYCTSEIRRRDYRDRIWDINYKTFVFKKLVTISKTDKDGRKKVADSMVSDFDPGFYLKHNDIKLSSREDAINLVESIFAYFEIQTLSFEDIKEYFPDNPEEVYEYLADKKIENEKADPIKFERMQDAAIHLQQERSDMLRTLQDRDSIFNKLDLILTTAGTYGCFLILLFLFGIPYQIYLASIGPIFFTFSWIFSDTIKEIYNCFVFLLVKHPYDVGDRVIIDGQEYLVNKTDVLASTFIDLNGKTVYIPTPVLFSKTICNMRRSKKQSESLTLLIDRSTKFKDAIKFRDKLKKALSEEKKNFTGEVIIRKFEIAEGNLSLTLDIQHTSNFQQANEKLRRRDLCTEIVSKCLSSCGVKYTNSFKYVD</sequence>
<feature type="domain" description="Mechanosensitive ion channel MscS" evidence="8">
    <location>
        <begin position="472"/>
        <end position="530"/>
    </location>
</feature>
<dbReference type="VEuPathDB" id="MicrosporidiaDB:NCER_100349"/>
<keyword evidence="5 7" id="KW-0472">Membrane</keyword>
<reference evidence="9 10" key="1">
    <citation type="journal article" date="2015" name="Environ. Microbiol.">
        <title>Genome analyses suggest the presence of polyploidy and recent human-driven expansions in eight global populations of the honeybee pathogen Nosema ceranae.</title>
        <authorList>
            <person name="Pelin A."/>
            <person name="Selman M."/>
            <person name="Aris-Brosou S."/>
            <person name="Farinelli L."/>
            <person name="Corradi N."/>
        </authorList>
    </citation>
    <scope>NUCLEOTIDE SEQUENCE [LARGE SCALE GENOMIC DNA]</scope>
    <source>
        <strain evidence="9 10">PA08 1199</strain>
    </source>
</reference>
<dbReference type="GO" id="GO:0008381">
    <property type="term" value="F:mechanosensitive monoatomic ion channel activity"/>
    <property type="evidence" value="ECO:0007669"/>
    <property type="project" value="TreeGrafter"/>
</dbReference>
<dbReference type="Proteomes" id="UP000034350">
    <property type="component" value="Unassembled WGS sequence"/>
</dbReference>
<evidence type="ECO:0000256" key="7">
    <source>
        <dbReference type="SAM" id="Phobius"/>
    </source>
</evidence>
<accession>A0A0F9WSY2</accession>
<feature type="compositionally biased region" description="Basic and acidic residues" evidence="6">
    <location>
        <begin position="1"/>
        <end position="31"/>
    </location>
</feature>
<feature type="transmembrane region" description="Helical" evidence="7">
    <location>
        <begin position="444"/>
        <end position="461"/>
    </location>
</feature>
<comment type="similarity">
    <text evidence="2">Belongs to the MscS (TC 1.A.23) family.</text>
</comment>
<dbReference type="VEuPathDB" id="MicrosporidiaDB:AAJ76_900065286"/>
<comment type="subcellular location">
    <subcellularLocation>
        <location evidence="1">Membrane</location>
        <topology evidence="1">Multi-pass membrane protein</topology>
    </subcellularLocation>
</comment>
<name>A0A0F9WSY2_9MICR</name>
<dbReference type="GeneID" id="36321569"/>
<evidence type="ECO:0000256" key="6">
    <source>
        <dbReference type="SAM" id="MobiDB-lite"/>
    </source>
</evidence>
<evidence type="ECO:0000256" key="4">
    <source>
        <dbReference type="ARBA" id="ARBA00022989"/>
    </source>
</evidence>
<keyword evidence="9" id="KW-0418">Kinase</keyword>
<keyword evidence="9" id="KW-0808">Transferase</keyword>
<evidence type="ECO:0000313" key="10">
    <source>
        <dbReference type="Proteomes" id="UP000034350"/>
    </source>
</evidence>
<evidence type="ECO:0000259" key="8">
    <source>
        <dbReference type="Pfam" id="PF00924"/>
    </source>
</evidence>
<dbReference type="PANTHER" id="PTHR31618:SF1">
    <property type="entry name" value="EF-HAND DOMAIN-CONTAINING PROTEIN"/>
    <property type="match status" value="1"/>
</dbReference>
<evidence type="ECO:0000256" key="5">
    <source>
        <dbReference type="ARBA" id="ARBA00023136"/>
    </source>
</evidence>
<feature type="transmembrane region" description="Helical" evidence="7">
    <location>
        <begin position="211"/>
        <end position="230"/>
    </location>
</feature>
<dbReference type="InterPro" id="IPR016688">
    <property type="entry name" value="MscS-like_plants/fungi"/>
</dbReference>
<feature type="transmembrane region" description="Helical" evidence="7">
    <location>
        <begin position="242"/>
        <end position="266"/>
    </location>
</feature>
<gene>
    <name evidence="9" type="ORF">AAJ76_900065286</name>
</gene>
<dbReference type="GO" id="GO:0016301">
    <property type="term" value="F:kinase activity"/>
    <property type="evidence" value="ECO:0007669"/>
    <property type="project" value="UniProtKB-KW"/>
</dbReference>
<dbReference type="OrthoDB" id="544685at2759"/>
<keyword evidence="3 7" id="KW-0812">Transmembrane</keyword>
<dbReference type="SUPFAM" id="SSF50182">
    <property type="entry name" value="Sm-like ribonucleoproteins"/>
    <property type="match status" value="1"/>
</dbReference>
<keyword evidence="10" id="KW-1185">Reference proteome</keyword>
<dbReference type="AlphaFoldDB" id="A0A0F9WSY2"/>
<dbReference type="EMBL" id="JPQZ01000009">
    <property type="protein sequence ID" value="KKO75938.1"/>
    <property type="molecule type" value="Genomic_DNA"/>
</dbReference>
<feature type="transmembrane region" description="Helical" evidence="7">
    <location>
        <begin position="112"/>
        <end position="131"/>
    </location>
</feature>
<evidence type="ECO:0000256" key="1">
    <source>
        <dbReference type="ARBA" id="ARBA00004141"/>
    </source>
</evidence>
<dbReference type="VEuPathDB" id="MicrosporidiaDB:G9O61_00g004830"/>
<evidence type="ECO:0000256" key="2">
    <source>
        <dbReference type="ARBA" id="ARBA00008017"/>
    </source>
</evidence>
<dbReference type="InterPro" id="IPR023408">
    <property type="entry name" value="MscS_beta-dom_sf"/>
</dbReference>
<dbReference type="InterPro" id="IPR010920">
    <property type="entry name" value="LSM_dom_sf"/>
</dbReference>
<feature type="region of interest" description="Disordered" evidence="6">
    <location>
        <begin position="1"/>
        <end position="43"/>
    </location>
</feature>
<dbReference type="Gene3D" id="2.30.30.60">
    <property type="match status" value="1"/>
</dbReference>